<dbReference type="GO" id="GO:0003676">
    <property type="term" value="F:nucleic acid binding"/>
    <property type="evidence" value="ECO:0007669"/>
    <property type="project" value="InterPro"/>
</dbReference>
<dbReference type="AlphaFoldDB" id="A0A834IS36"/>
<evidence type="ECO:0000313" key="3">
    <source>
        <dbReference type="EMBL" id="KAF7285021.1"/>
    </source>
</evidence>
<keyword evidence="2" id="KW-0809">Transit peptide</keyword>
<dbReference type="EMBL" id="JAACXV010000062">
    <property type="protein sequence ID" value="KAF7285021.1"/>
    <property type="molecule type" value="Genomic_DNA"/>
</dbReference>
<sequence>MDLFKLPKNKAEKFIRKHPILAFKEPEHIRFSYDFCKKIGYANQDMLKYTNLLTLHHLIKVQHYWALEETGCHNIHPKLLSRAVYYFKRKIVCLKYQNFLKPEVDVVEKFLSYLNPPIKRPEKLQVSLEAIDDMTWKELHEEVLRDWLKVRLNASDDEINKLYRIHKMFCNKSFRVIEENIQLAESIGLTHNKILKCGYLLNNYPEYPKTVLRDFPNLAGLNIKSAMKSNPKLMMVDPKKMLKIYGLLKEYNIPDEHIQRKHQIFTMNVDSIKSRLMEIKQKKELQLVLEFNNILHVVIHQKKITSRLSYLQKLKMRCASFKLFGHTDDAYFDNYIKEGKDINMKSDLINFLAVLFQQDKKDISKKISVHPLCQYVPFIDMQATYDFLIKTGFSKDNIYRVLPILLYPIDKIKNAVKTIKTDPDTDYYILNQYQILNLIIYELEKVHHFTGNGIWTMENVTDEQQFIESE</sequence>
<keyword evidence="4" id="KW-1185">Reference proteome</keyword>
<dbReference type="InterPro" id="IPR003690">
    <property type="entry name" value="MTERF"/>
</dbReference>
<accession>A0A834IS36</accession>
<gene>
    <name evidence="3" type="ORF">GWI33_012335</name>
</gene>
<comment type="caution">
    <text evidence="3">The sequence shown here is derived from an EMBL/GenBank/DDBJ whole genome shotgun (WGS) entry which is preliminary data.</text>
</comment>
<protein>
    <submittedName>
        <fullName evidence="3">Uncharacterized protein</fullName>
    </submittedName>
</protein>
<dbReference type="PANTHER" id="PTHR15437">
    <property type="entry name" value="TRANSCRIPTION TERMINATION FACTOR, MITOCHONDRIAL"/>
    <property type="match status" value="1"/>
</dbReference>
<reference evidence="3" key="1">
    <citation type="submission" date="2020-08" db="EMBL/GenBank/DDBJ databases">
        <title>Genome sequencing and assembly of the red palm weevil Rhynchophorus ferrugineus.</title>
        <authorList>
            <person name="Dias G.B."/>
            <person name="Bergman C.M."/>
            <person name="Manee M."/>
        </authorList>
    </citation>
    <scope>NUCLEOTIDE SEQUENCE</scope>
    <source>
        <strain evidence="3">AA-2017</strain>
        <tissue evidence="3">Whole larva</tissue>
    </source>
</reference>
<dbReference type="PANTHER" id="PTHR15437:SF7">
    <property type="entry name" value="TRANSCRIPTION TERMINATION FACTOR 5, MITOCHONDRIAL"/>
    <property type="match status" value="1"/>
</dbReference>
<evidence type="ECO:0000313" key="4">
    <source>
        <dbReference type="Proteomes" id="UP000625711"/>
    </source>
</evidence>
<dbReference type="GO" id="GO:0005759">
    <property type="term" value="C:mitochondrial matrix"/>
    <property type="evidence" value="ECO:0007669"/>
    <property type="project" value="TreeGrafter"/>
</dbReference>
<dbReference type="GO" id="GO:0006393">
    <property type="term" value="P:termination of mitochondrial transcription"/>
    <property type="evidence" value="ECO:0007669"/>
    <property type="project" value="TreeGrafter"/>
</dbReference>
<dbReference type="InterPro" id="IPR038538">
    <property type="entry name" value="MTERF_sf"/>
</dbReference>
<organism evidence="3 4">
    <name type="scientific">Rhynchophorus ferrugineus</name>
    <name type="common">Red palm weevil</name>
    <name type="synonym">Curculio ferrugineus</name>
    <dbReference type="NCBI Taxonomy" id="354439"/>
    <lineage>
        <taxon>Eukaryota</taxon>
        <taxon>Metazoa</taxon>
        <taxon>Ecdysozoa</taxon>
        <taxon>Arthropoda</taxon>
        <taxon>Hexapoda</taxon>
        <taxon>Insecta</taxon>
        <taxon>Pterygota</taxon>
        <taxon>Neoptera</taxon>
        <taxon>Endopterygota</taxon>
        <taxon>Coleoptera</taxon>
        <taxon>Polyphaga</taxon>
        <taxon>Cucujiformia</taxon>
        <taxon>Curculionidae</taxon>
        <taxon>Dryophthorinae</taxon>
        <taxon>Rhynchophorus</taxon>
    </lineage>
</organism>
<dbReference type="Proteomes" id="UP000625711">
    <property type="component" value="Unassembled WGS sequence"/>
</dbReference>
<dbReference type="OrthoDB" id="10064535at2759"/>
<dbReference type="Gene3D" id="1.25.70.10">
    <property type="entry name" value="Transcription termination factor 3, mitochondrial"/>
    <property type="match status" value="1"/>
</dbReference>
<proteinExistence type="inferred from homology"/>
<name>A0A834IS36_RHYFE</name>
<comment type="similarity">
    <text evidence="1">Belongs to the mTERF family.</text>
</comment>
<evidence type="ECO:0000256" key="2">
    <source>
        <dbReference type="ARBA" id="ARBA00022946"/>
    </source>
</evidence>
<evidence type="ECO:0000256" key="1">
    <source>
        <dbReference type="ARBA" id="ARBA00007692"/>
    </source>
</evidence>